<dbReference type="Proteomes" id="UP000887565">
    <property type="component" value="Unplaced"/>
</dbReference>
<sequence length="89" mass="9724">MISREGFLGLTMSIDGALLYSFSDSLLGPLRRTAPDAWLLYFTQCGAGKSVDTPIEQYEAISNSHDFGWTSLIICDSEGIKDTTVMSIP</sequence>
<keyword evidence="1" id="KW-1185">Reference proteome</keyword>
<accession>A0A915LAT0</accession>
<dbReference type="WBParaSite" id="nRc.2.0.1.t48194-RA">
    <property type="protein sequence ID" value="nRc.2.0.1.t48194-RA"/>
    <property type="gene ID" value="nRc.2.0.1.g48194"/>
</dbReference>
<dbReference type="AlphaFoldDB" id="A0A915LAT0"/>
<organism evidence="1 2">
    <name type="scientific">Romanomermis culicivorax</name>
    <name type="common">Nematode worm</name>
    <dbReference type="NCBI Taxonomy" id="13658"/>
    <lineage>
        <taxon>Eukaryota</taxon>
        <taxon>Metazoa</taxon>
        <taxon>Ecdysozoa</taxon>
        <taxon>Nematoda</taxon>
        <taxon>Enoplea</taxon>
        <taxon>Dorylaimia</taxon>
        <taxon>Mermithida</taxon>
        <taxon>Mermithoidea</taxon>
        <taxon>Mermithidae</taxon>
        <taxon>Romanomermis</taxon>
    </lineage>
</organism>
<name>A0A915LAT0_ROMCU</name>
<reference evidence="2" key="1">
    <citation type="submission" date="2022-11" db="UniProtKB">
        <authorList>
            <consortium name="WormBaseParasite"/>
        </authorList>
    </citation>
    <scope>IDENTIFICATION</scope>
</reference>
<evidence type="ECO:0000313" key="1">
    <source>
        <dbReference type="Proteomes" id="UP000887565"/>
    </source>
</evidence>
<evidence type="ECO:0000313" key="2">
    <source>
        <dbReference type="WBParaSite" id="nRc.2.0.1.t48194-RA"/>
    </source>
</evidence>
<proteinExistence type="predicted"/>
<protein>
    <submittedName>
        <fullName evidence="2">Uncharacterized protein</fullName>
    </submittedName>
</protein>